<organism evidence="14">
    <name type="scientific">Clastoptera arizonana</name>
    <name type="common">Arizona spittle bug</name>
    <dbReference type="NCBI Taxonomy" id="38151"/>
    <lineage>
        <taxon>Eukaryota</taxon>
        <taxon>Metazoa</taxon>
        <taxon>Ecdysozoa</taxon>
        <taxon>Arthropoda</taxon>
        <taxon>Hexapoda</taxon>
        <taxon>Insecta</taxon>
        <taxon>Pterygota</taxon>
        <taxon>Neoptera</taxon>
        <taxon>Paraneoptera</taxon>
        <taxon>Hemiptera</taxon>
        <taxon>Auchenorrhyncha</taxon>
        <taxon>Cercopoidea</taxon>
        <taxon>Clastopteridae</taxon>
        <taxon>Clastoptera</taxon>
    </lineage>
</organism>
<comment type="catalytic activity">
    <reaction evidence="1">
        <text>Thiol-dependent hydrolysis of ester, thioester, amide, peptide and isopeptide bonds formed by the C-terminal Gly of ubiquitin (a 76-residue protein attached to proteins as an intracellular targeting signal).</text>
        <dbReference type="EC" id="3.4.19.12"/>
    </reaction>
</comment>
<feature type="active site" description="Nucleophile" evidence="11">
    <location>
        <position position="14"/>
    </location>
</feature>
<dbReference type="EC" id="3.4.19.12" evidence="3"/>
<sequence>METVFHEKQEGSLCAQHCLNALLQGNYFTAVDLASLAQNLDDEERKRMAESGVDSEEYRQFIQQPSGNMDDSGYFSVQVISSALEVWGLELVPYNSTEHRAIEGQENPCCMQAYICNYRDHWFTIRKIANQWLNLNSLLSGPELISNTYLSMFLAQLQQEGYSIFIVFGDLPECTADSLLLCKPAVQNIKSSSLVVPETANQDDDSDLQRALMISLQESSSQDSEMIKALRLNPGQDVPKEEGLDSDDDEQIRQALLLSLQTPDTSLQNTSSTDIDAMTVRQRRLAYLEKAGINT</sequence>
<evidence type="ECO:0000256" key="7">
    <source>
        <dbReference type="ARBA" id="ARBA00022807"/>
    </source>
</evidence>
<dbReference type="PROSITE" id="PS50957">
    <property type="entry name" value="JOSEPHIN"/>
    <property type="match status" value="1"/>
</dbReference>
<keyword evidence="10" id="KW-0539">Nucleus</keyword>
<proteinExistence type="predicted"/>
<dbReference type="Pfam" id="PF02099">
    <property type="entry name" value="Josephin"/>
    <property type="match status" value="1"/>
</dbReference>
<dbReference type="InterPro" id="IPR006155">
    <property type="entry name" value="Josephin"/>
</dbReference>
<comment type="subcellular location">
    <subcellularLocation>
        <location evidence="2">Nucleus</location>
    </subcellularLocation>
</comment>
<dbReference type="GO" id="GO:0016579">
    <property type="term" value="P:protein deubiquitination"/>
    <property type="evidence" value="ECO:0007669"/>
    <property type="project" value="InterPro"/>
</dbReference>
<dbReference type="PANTHER" id="PTHR14159">
    <property type="entry name" value="ATAXIN-3-RELATED"/>
    <property type="match status" value="1"/>
</dbReference>
<dbReference type="Pfam" id="PF02809">
    <property type="entry name" value="UIM"/>
    <property type="match status" value="2"/>
</dbReference>
<dbReference type="Gene3D" id="1.10.287.10">
    <property type="entry name" value="S15/NS1, RNA-binding"/>
    <property type="match status" value="1"/>
</dbReference>
<dbReference type="Gene3D" id="3.90.70.40">
    <property type="match status" value="1"/>
</dbReference>
<dbReference type="GO" id="GO:0005634">
    <property type="term" value="C:nucleus"/>
    <property type="evidence" value="ECO:0007669"/>
    <property type="project" value="UniProtKB-SubCell"/>
</dbReference>
<dbReference type="FunFam" id="3.90.70.40:FF:000005">
    <property type="entry name" value="Ataxin 3"/>
    <property type="match status" value="1"/>
</dbReference>
<protein>
    <recommendedName>
        <fullName evidence="3">ubiquitinyl hydrolase 1</fullName>
        <ecNumber evidence="3">3.4.19.12</ecNumber>
    </recommendedName>
</protein>
<dbReference type="InterPro" id="IPR003903">
    <property type="entry name" value="UIM_dom"/>
</dbReference>
<evidence type="ECO:0000256" key="12">
    <source>
        <dbReference type="PROSITE-ProRule" id="PRU00331"/>
    </source>
</evidence>
<feature type="active site" evidence="12">
    <location>
        <position position="121"/>
    </location>
</feature>
<gene>
    <name evidence="14" type="ORF">g.2552</name>
</gene>
<evidence type="ECO:0000256" key="11">
    <source>
        <dbReference type="PIRSR" id="PIRSR633865-1"/>
    </source>
</evidence>
<dbReference type="GO" id="GO:0004843">
    <property type="term" value="F:cysteine-type deubiquitinase activity"/>
    <property type="evidence" value="ECO:0007669"/>
    <property type="project" value="UniProtKB-EC"/>
</dbReference>
<evidence type="ECO:0000256" key="3">
    <source>
        <dbReference type="ARBA" id="ARBA00012759"/>
    </source>
</evidence>
<evidence type="ECO:0000256" key="5">
    <source>
        <dbReference type="ARBA" id="ARBA00022786"/>
    </source>
</evidence>
<dbReference type="InterPro" id="IPR033865">
    <property type="entry name" value="Ataxin-3"/>
</dbReference>
<dbReference type="GO" id="GO:0006508">
    <property type="term" value="P:proteolysis"/>
    <property type="evidence" value="ECO:0007669"/>
    <property type="project" value="UniProtKB-KW"/>
</dbReference>
<dbReference type="EMBL" id="GEDC01003660">
    <property type="protein sequence ID" value="JAS33638.1"/>
    <property type="molecule type" value="Transcribed_RNA"/>
</dbReference>
<keyword evidence="7" id="KW-0788">Thiol protease</keyword>
<dbReference type="PROSITE" id="PS50330">
    <property type="entry name" value="UIM"/>
    <property type="match status" value="2"/>
</dbReference>
<evidence type="ECO:0000256" key="6">
    <source>
        <dbReference type="ARBA" id="ARBA00022801"/>
    </source>
</evidence>
<keyword evidence="9" id="KW-0804">Transcription</keyword>
<evidence type="ECO:0000256" key="9">
    <source>
        <dbReference type="ARBA" id="ARBA00023163"/>
    </source>
</evidence>
<evidence type="ECO:0000313" key="14">
    <source>
        <dbReference type="EMBL" id="JAS33638.1"/>
    </source>
</evidence>
<dbReference type="PRINTS" id="PR01233">
    <property type="entry name" value="JOSEPHIN"/>
</dbReference>
<name>A0A1B6E6S3_9HEMI</name>
<feature type="active site" evidence="12">
    <location>
        <position position="14"/>
    </location>
</feature>
<evidence type="ECO:0000256" key="10">
    <source>
        <dbReference type="ARBA" id="ARBA00023242"/>
    </source>
</evidence>
<evidence type="ECO:0000256" key="1">
    <source>
        <dbReference type="ARBA" id="ARBA00000707"/>
    </source>
</evidence>
<keyword evidence="4" id="KW-0645">Protease</keyword>
<feature type="active site" evidence="11 12">
    <location>
        <position position="136"/>
    </location>
</feature>
<evidence type="ECO:0000256" key="4">
    <source>
        <dbReference type="ARBA" id="ARBA00022670"/>
    </source>
</evidence>
<keyword evidence="8" id="KW-0805">Transcription regulation</keyword>
<dbReference type="FunFam" id="1.10.287.10:FF:000023">
    <property type="entry name" value="Ataxin 3 variant ref"/>
    <property type="match status" value="1"/>
</dbReference>
<reference evidence="14" key="1">
    <citation type="submission" date="2015-12" db="EMBL/GenBank/DDBJ databases">
        <title>De novo transcriptome assembly of four potential Pierce s Disease insect vectors from Arizona vineyards.</title>
        <authorList>
            <person name="Tassone E.E."/>
        </authorList>
    </citation>
    <scope>NUCLEOTIDE SEQUENCE</scope>
</reference>
<evidence type="ECO:0000256" key="2">
    <source>
        <dbReference type="ARBA" id="ARBA00004123"/>
    </source>
</evidence>
<keyword evidence="5" id="KW-0833">Ubl conjugation pathway</keyword>
<dbReference type="SMART" id="SM01246">
    <property type="entry name" value="Josephin"/>
    <property type="match status" value="1"/>
</dbReference>
<feature type="domain" description="Josephin" evidence="13">
    <location>
        <begin position="1"/>
        <end position="182"/>
    </location>
</feature>
<dbReference type="Gene3D" id="6.10.140.100">
    <property type="match status" value="1"/>
</dbReference>
<keyword evidence="6 12" id="KW-0378">Hydrolase</keyword>
<accession>A0A1B6E6S3</accession>
<dbReference type="AlphaFoldDB" id="A0A1B6E6S3"/>
<dbReference type="SMART" id="SM00726">
    <property type="entry name" value="UIM"/>
    <property type="match status" value="2"/>
</dbReference>
<evidence type="ECO:0000259" key="13">
    <source>
        <dbReference type="PROSITE" id="PS50957"/>
    </source>
</evidence>
<dbReference type="PANTHER" id="PTHR14159:SF0">
    <property type="entry name" value="ATAXIN-3-RELATED"/>
    <property type="match status" value="1"/>
</dbReference>
<feature type="active site" description="Proton acceptor" evidence="11">
    <location>
        <position position="121"/>
    </location>
</feature>
<evidence type="ECO:0000256" key="8">
    <source>
        <dbReference type="ARBA" id="ARBA00023015"/>
    </source>
</evidence>